<evidence type="ECO:0000313" key="2">
    <source>
        <dbReference type="Proteomes" id="UP000629870"/>
    </source>
</evidence>
<comment type="caution">
    <text evidence="1">The sequence shown here is derived from an EMBL/GenBank/DDBJ whole genome shotgun (WGS) entry which is preliminary data.</text>
</comment>
<evidence type="ECO:0000313" key="1">
    <source>
        <dbReference type="EMBL" id="MBB6015712.1"/>
    </source>
</evidence>
<reference evidence="1 2" key="1">
    <citation type="submission" date="2020-08" db="EMBL/GenBank/DDBJ databases">
        <title>Genomic Encyclopedia of Type Strains, Phase IV (KMG-IV): sequencing the most valuable type-strain genomes for metagenomic binning, comparative biology and taxonomic classification.</title>
        <authorList>
            <person name="Goeker M."/>
        </authorList>
    </citation>
    <scope>NUCLEOTIDE SEQUENCE [LARGE SCALE GENOMIC DNA]</scope>
    <source>
        <strain evidence="1 2">DSM 12027</strain>
    </source>
</reference>
<organism evidence="1 2">
    <name type="scientific">Deinococcus radiopugnans ATCC 19172</name>
    <dbReference type="NCBI Taxonomy" id="585398"/>
    <lineage>
        <taxon>Bacteria</taxon>
        <taxon>Thermotogati</taxon>
        <taxon>Deinococcota</taxon>
        <taxon>Deinococci</taxon>
        <taxon>Deinococcales</taxon>
        <taxon>Deinococcaceae</taxon>
        <taxon>Deinococcus</taxon>
    </lineage>
</organism>
<name>A0ABR6NNV8_9DEIO</name>
<accession>A0ABR6NNV8</accession>
<gene>
    <name evidence="1" type="ORF">HNQ04_000941</name>
</gene>
<dbReference type="EMBL" id="JACHEW010000003">
    <property type="protein sequence ID" value="MBB6015712.1"/>
    <property type="molecule type" value="Genomic_DNA"/>
</dbReference>
<sequence>MGASVAGRVNAGLGDNEKPACTERAGLERRGIQRKKEKEGSLDFCRLSG</sequence>
<evidence type="ECO:0008006" key="3">
    <source>
        <dbReference type="Google" id="ProtNLM"/>
    </source>
</evidence>
<dbReference type="Proteomes" id="UP000629870">
    <property type="component" value="Unassembled WGS sequence"/>
</dbReference>
<keyword evidence="2" id="KW-1185">Reference proteome</keyword>
<proteinExistence type="predicted"/>
<protein>
    <recommendedName>
        <fullName evidence="3">Transposase</fullName>
    </recommendedName>
</protein>